<sequence>MSAPYMFDHISDLLSHHGWSEKSENSAGPFDSHWLQVRFAKASGSQDDKGECLVVNRYSSSINKATLVLRAASRNKMSSIPKYVATQSAIRCGCQEYGVLNVIISIEDGVHEGHAVSLIQQGLYEYPDDEQRASDCAMAASSSSRCQMGCSSIQFCVS</sequence>
<dbReference type="EMBL" id="KK207901">
    <property type="protein sequence ID" value="EZF49575.1"/>
    <property type="molecule type" value="Genomic_DNA"/>
</dbReference>
<organism evidence="1">
    <name type="scientific">Trichophyton rubrum CBS 288.86</name>
    <dbReference type="NCBI Taxonomy" id="1215330"/>
    <lineage>
        <taxon>Eukaryota</taxon>
        <taxon>Fungi</taxon>
        <taxon>Dikarya</taxon>
        <taxon>Ascomycota</taxon>
        <taxon>Pezizomycotina</taxon>
        <taxon>Eurotiomycetes</taxon>
        <taxon>Eurotiomycetidae</taxon>
        <taxon>Onygenales</taxon>
        <taxon>Arthrodermataceae</taxon>
        <taxon>Trichophyton</taxon>
    </lineage>
</organism>
<reference evidence="1" key="1">
    <citation type="submission" date="2014-02" db="EMBL/GenBank/DDBJ databases">
        <title>The Genome Sequence of Trichophyton rubrum (morphotype fischeri) CBS 288.86.</title>
        <authorList>
            <consortium name="The Broad Institute Genomics Platform"/>
            <person name="Cuomo C.A."/>
            <person name="White T.C."/>
            <person name="Graser Y."/>
            <person name="Martinez-Rossi N."/>
            <person name="Heitman J."/>
            <person name="Young S.K."/>
            <person name="Zeng Q."/>
            <person name="Gargeya S."/>
            <person name="Abouelleil A."/>
            <person name="Alvarado L."/>
            <person name="Chapman S.B."/>
            <person name="Gainer-Dewar J."/>
            <person name="Goldberg J."/>
            <person name="Griggs A."/>
            <person name="Gujja S."/>
            <person name="Hansen M."/>
            <person name="Howarth C."/>
            <person name="Imamovic A."/>
            <person name="Larimer J."/>
            <person name="Martinez D."/>
            <person name="Murphy C."/>
            <person name="Pearson M.D."/>
            <person name="Persinoti G."/>
            <person name="Poon T."/>
            <person name="Priest M."/>
            <person name="Roberts A.D."/>
            <person name="Saif S."/>
            <person name="Shea T.D."/>
            <person name="Sykes S.N."/>
            <person name="Wortman J."/>
            <person name="Nusbaum C."/>
            <person name="Birren B."/>
        </authorList>
    </citation>
    <scope>NUCLEOTIDE SEQUENCE [LARGE SCALE GENOMIC DNA]</scope>
    <source>
        <strain evidence="1">CBS 288.86</strain>
    </source>
</reference>
<dbReference type="HOGENOM" id="CLU_141195_0_0_1"/>
<protein>
    <submittedName>
        <fullName evidence="1">Uncharacterized protein</fullName>
    </submittedName>
</protein>
<accession>A0A022VU31</accession>
<proteinExistence type="predicted"/>
<name>A0A022VU31_TRIRU</name>
<evidence type="ECO:0000313" key="1">
    <source>
        <dbReference type="EMBL" id="EZF49575.1"/>
    </source>
</evidence>
<gene>
    <name evidence="1" type="ORF">H103_06956</name>
</gene>
<dbReference type="Proteomes" id="UP000023758">
    <property type="component" value="Unassembled WGS sequence"/>
</dbReference>
<dbReference type="AlphaFoldDB" id="A0A022VU31"/>